<comment type="domain">
    <text evidence="6">The N-terminal region contains the highly conserved SGGXDS motif, predicted to be a P-loop motif involved in ATP binding.</text>
</comment>
<comment type="catalytic activity">
    <reaction evidence="5 6">
        <text>cytidine(34) in tRNA(Ile2) + L-lysine + ATP = lysidine(34) in tRNA(Ile2) + AMP + diphosphate + H(+)</text>
        <dbReference type="Rhea" id="RHEA:43744"/>
        <dbReference type="Rhea" id="RHEA-COMP:10625"/>
        <dbReference type="Rhea" id="RHEA-COMP:10670"/>
        <dbReference type="ChEBI" id="CHEBI:15378"/>
        <dbReference type="ChEBI" id="CHEBI:30616"/>
        <dbReference type="ChEBI" id="CHEBI:32551"/>
        <dbReference type="ChEBI" id="CHEBI:33019"/>
        <dbReference type="ChEBI" id="CHEBI:82748"/>
        <dbReference type="ChEBI" id="CHEBI:83665"/>
        <dbReference type="ChEBI" id="CHEBI:456215"/>
        <dbReference type="EC" id="6.3.4.19"/>
    </reaction>
</comment>
<name>A0A1I6N1Y2_9RHOB</name>
<keyword evidence="1 6" id="KW-0436">Ligase</keyword>
<dbReference type="GO" id="GO:0032267">
    <property type="term" value="F:tRNA(Ile)-lysidine synthase activity"/>
    <property type="evidence" value="ECO:0007669"/>
    <property type="project" value="UniProtKB-EC"/>
</dbReference>
<dbReference type="InterPro" id="IPR011063">
    <property type="entry name" value="TilS/TtcA_N"/>
</dbReference>
<dbReference type="OrthoDB" id="9807403at2"/>
<keyword evidence="6" id="KW-0963">Cytoplasm</keyword>
<dbReference type="Pfam" id="PF01171">
    <property type="entry name" value="ATP_bind_3"/>
    <property type="match status" value="1"/>
</dbReference>
<dbReference type="SUPFAM" id="SSF52402">
    <property type="entry name" value="Adenine nucleotide alpha hydrolases-like"/>
    <property type="match status" value="1"/>
</dbReference>
<evidence type="ECO:0000256" key="4">
    <source>
        <dbReference type="ARBA" id="ARBA00022840"/>
    </source>
</evidence>
<dbReference type="EC" id="6.3.4.19" evidence="6"/>
<evidence type="ECO:0000256" key="6">
    <source>
        <dbReference type="HAMAP-Rule" id="MF_01161"/>
    </source>
</evidence>
<dbReference type="GO" id="GO:0006400">
    <property type="term" value="P:tRNA modification"/>
    <property type="evidence" value="ECO:0007669"/>
    <property type="project" value="UniProtKB-UniRule"/>
</dbReference>
<comment type="similarity">
    <text evidence="6">Belongs to the tRNA(Ile)-lysidine synthase family.</text>
</comment>
<sequence length="421" mass="45241">MPVSQTLADRFAEGVAAYDPADGPVVLAVSGGSDSTALMHLVAAQLPADCLVVVSVHHGLRQEADAEIALVAAQAEALGLRHEVQHWAWDQTGNLQAAARAGRWALLRDYAQSVGAQAVWMGHTEDDQIETVLMRLARGSGVDGLTGMAPLSRRDGVLIARPLLGMTRADLREWLKEQALSWSDDPSNTDPRYARVKVRQMYAQLQDLGLTPKRLLQTVEHMQAAQATLIAAAKDFATRHVVQEGADLVLDGAVLDLAAGDTPRRVLTAALAWVNGANYRPRFDALRQAAAEACAGQTVTLAGVIWLQEKDGRVRLIREAAATATSPLSPRTDGQDRTLIWDSRWTISGPSGTGLQVRALADGLQSCPQWRETGVPRRSLMASPAIWDKETLVAAPVAGLANGWSARIVADFHSTAFAIED</sequence>
<proteinExistence type="inferred from homology"/>
<feature type="binding site" evidence="6">
    <location>
        <begin position="30"/>
        <end position="35"/>
    </location>
    <ligand>
        <name>ATP</name>
        <dbReference type="ChEBI" id="CHEBI:30616"/>
    </ligand>
</feature>
<comment type="function">
    <text evidence="6">Ligates lysine onto the cytidine present at position 34 of the AUA codon-specific tRNA(Ile) that contains the anticodon CAU, in an ATP-dependent manner. Cytidine is converted to lysidine, thus changing the amino acid specificity of the tRNA from methionine to isoleucine.</text>
</comment>
<keyword evidence="2 6" id="KW-0819">tRNA processing</keyword>
<accession>A0A1I6N1Y2</accession>
<reference evidence="8 9" key="1">
    <citation type="submission" date="2016-10" db="EMBL/GenBank/DDBJ databases">
        <authorList>
            <person name="de Groot N.N."/>
        </authorList>
    </citation>
    <scope>NUCLEOTIDE SEQUENCE [LARGE SCALE GENOMIC DNA]</scope>
    <source>
        <strain evidence="8 9">DSM 29433</strain>
    </source>
</reference>
<dbReference type="GO" id="GO:0005737">
    <property type="term" value="C:cytoplasm"/>
    <property type="evidence" value="ECO:0007669"/>
    <property type="project" value="UniProtKB-SubCell"/>
</dbReference>
<dbReference type="InterPro" id="IPR012795">
    <property type="entry name" value="tRNA_Ile_lys_synt_N"/>
</dbReference>
<gene>
    <name evidence="6" type="primary">tilS</name>
    <name evidence="8" type="ORF">SAMN05444714_3046</name>
</gene>
<evidence type="ECO:0000256" key="3">
    <source>
        <dbReference type="ARBA" id="ARBA00022741"/>
    </source>
</evidence>
<dbReference type="PANTHER" id="PTHR43033:SF1">
    <property type="entry name" value="TRNA(ILE)-LYSIDINE SYNTHASE-RELATED"/>
    <property type="match status" value="1"/>
</dbReference>
<dbReference type="PANTHER" id="PTHR43033">
    <property type="entry name" value="TRNA(ILE)-LYSIDINE SYNTHASE-RELATED"/>
    <property type="match status" value="1"/>
</dbReference>
<evidence type="ECO:0000256" key="1">
    <source>
        <dbReference type="ARBA" id="ARBA00022598"/>
    </source>
</evidence>
<evidence type="ECO:0000256" key="5">
    <source>
        <dbReference type="ARBA" id="ARBA00048539"/>
    </source>
</evidence>
<dbReference type="STRING" id="1123755.SAMN05444714_3046"/>
<protein>
    <recommendedName>
        <fullName evidence="6">tRNA(Ile)-lysidine synthase</fullName>
        <ecNumber evidence="6">6.3.4.19</ecNumber>
    </recommendedName>
    <alternativeName>
        <fullName evidence="6">tRNA(Ile)-2-lysyl-cytidine synthase</fullName>
    </alternativeName>
    <alternativeName>
        <fullName evidence="6">tRNA(Ile)-lysidine synthetase</fullName>
    </alternativeName>
</protein>
<evidence type="ECO:0000313" key="8">
    <source>
        <dbReference type="EMBL" id="SFS21972.1"/>
    </source>
</evidence>
<organism evidence="8 9">
    <name type="scientific">Yoonia litorea</name>
    <dbReference type="NCBI Taxonomy" id="1123755"/>
    <lineage>
        <taxon>Bacteria</taxon>
        <taxon>Pseudomonadati</taxon>
        <taxon>Pseudomonadota</taxon>
        <taxon>Alphaproteobacteria</taxon>
        <taxon>Rhodobacterales</taxon>
        <taxon>Paracoccaceae</taxon>
        <taxon>Yoonia</taxon>
    </lineage>
</organism>
<feature type="domain" description="tRNA(Ile)-lysidine/2-thiocytidine synthase N-terminal" evidence="7">
    <location>
        <begin position="25"/>
        <end position="200"/>
    </location>
</feature>
<dbReference type="NCBIfam" id="TIGR02432">
    <property type="entry name" value="lysidine_TilS_N"/>
    <property type="match status" value="1"/>
</dbReference>
<keyword evidence="4 6" id="KW-0067">ATP-binding</keyword>
<dbReference type="GO" id="GO:0005524">
    <property type="term" value="F:ATP binding"/>
    <property type="evidence" value="ECO:0007669"/>
    <property type="project" value="UniProtKB-UniRule"/>
</dbReference>
<keyword evidence="9" id="KW-1185">Reference proteome</keyword>
<dbReference type="HAMAP" id="MF_01161">
    <property type="entry name" value="tRNA_Ile_lys_synt"/>
    <property type="match status" value="1"/>
</dbReference>
<dbReference type="AlphaFoldDB" id="A0A1I6N1Y2"/>
<dbReference type="Gene3D" id="3.40.50.620">
    <property type="entry name" value="HUPs"/>
    <property type="match status" value="1"/>
</dbReference>
<dbReference type="InterPro" id="IPR014729">
    <property type="entry name" value="Rossmann-like_a/b/a_fold"/>
</dbReference>
<dbReference type="EMBL" id="FOZM01000003">
    <property type="protein sequence ID" value="SFS21972.1"/>
    <property type="molecule type" value="Genomic_DNA"/>
</dbReference>
<evidence type="ECO:0000259" key="7">
    <source>
        <dbReference type="Pfam" id="PF01171"/>
    </source>
</evidence>
<dbReference type="RefSeq" id="WP_090210211.1">
    <property type="nucleotide sequence ID" value="NZ_FOZM01000003.1"/>
</dbReference>
<evidence type="ECO:0000256" key="2">
    <source>
        <dbReference type="ARBA" id="ARBA00022694"/>
    </source>
</evidence>
<comment type="subcellular location">
    <subcellularLocation>
        <location evidence="6">Cytoplasm</location>
    </subcellularLocation>
</comment>
<dbReference type="CDD" id="cd01992">
    <property type="entry name" value="TilS_N"/>
    <property type="match status" value="1"/>
</dbReference>
<dbReference type="InterPro" id="IPR012094">
    <property type="entry name" value="tRNA_Ile_lys_synt"/>
</dbReference>
<keyword evidence="3 6" id="KW-0547">Nucleotide-binding</keyword>
<dbReference type="Proteomes" id="UP000198926">
    <property type="component" value="Unassembled WGS sequence"/>
</dbReference>
<evidence type="ECO:0000313" key="9">
    <source>
        <dbReference type="Proteomes" id="UP000198926"/>
    </source>
</evidence>